<sequence length="321" mass="34840">MRGTAIVEHADKVQAALKSSDAARSALVASWRRSSQHRLDPTHRSPPERLTEAELSLARQRIEPLVSAAQSSLDRLYLAVGGVGCCVLLADRDGIPVERRGAVADDETFHGWGLWTGTIWSEESEGTNAIGTSLVEQRPLTIHRGQHFLSRNTALSCTTAPIYDHHGNVAAALDVSSCRADLTEGFVNLIALAVGDAARRIEADNFRLAFPEARIILTPEVERNPGGMIAVDADDLVIGATRQARLTYSITRERLERRLPVADIVGGNMRVAEDLDEAARAALHRALSRADGNVSAAAQQLGISRATLHRKLNRLGIRRAH</sequence>
<organism evidence="3 4">
    <name type="scientific">Aminobacter carboxidus</name>
    <dbReference type="NCBI Taxonomy" id="376165"/>
    <lineage>
        <taxon>Bacteria</taxon>
        <taxon>Pseudomonadati</taxon>
        <taxon>Pseudomonadota</taxon>
        <taxon>Alphaproteobacteria</taxon>
        <taxon>Hyphomicrobiales</taxon>
        <taxon>Phyllobacteriaceae</taxon>
        <taxon>Aminobacter</taxon>
    </lineage>
</organism>
<name>A0A8E2BFI5_9HYPH</name>
<evidence type="ECO:0000259" key="2">
    <source>
        <dbReference type="Pfam" id="PF02954"/>
    </source>
</evidence>
<dbReference type="GO" id="GO:0043565">
    <property type="term" value="F:sequence-specific DNA binding"/>
    <property type="evidence" value="ECO:0007669"/>
    <property type="project" value="InterPro"/>
</dbReference>
<dbReference type="Gene3D" id="3.30.450.40">
    <property type="match status" value="1"/>
</dbReference>
<dbReference type="SUPFAM" id="SSF46689">
    <property type="entry name" value="Homeodomain-like"/>
    <property type="match status" value="1"/>
</dbReference>
<dbReference type="RefSeq" id="WP_184771611.1">
    <property type="nucleotide sequence ID" value="NZ_JACHGI010000012.1"/>
</dbReference>
<dbReference type="Pfam" id="PF02954">
    <property type="entry name" value="HTH_8"/>
    <property type="match status" value="1"/>
</dbReference>
<protein>
    <submittedName>
        <fullName evidence="3">Transcriptional regulator of acetoin/glycerol metabolism</fullName>
    </submittedName>
</protein>
<dbReference type="EMBL" id="JACHGI010000012">
    <property type="protein sequence ID" value="MBB6468802.1"/>
    <property type="molecule type" value="Genomic_DNA"/>
</dbReference>
<evidence type="ECO:0000259" key="1">
    <source>
        <dbReference type="Pfam" id="PF01590"/>
    </source>
</evidence>
<evidence type="ECO:0000313" key="3">
    <source>
        <dbReference type="EMBL" id="MBB6468802.1"/>
    </source>
</evidence>
<dbReference type="InterPro" id="IPR029016">
    <property type="entry name" value="GAF-like_dom_sf"/>
</dbReference>
<reference evidence="3 4" key="1">
    <citation type="submission" date="2020-08" db="EMBL/GenBank/DDBJ databases">
        <title>Genomic Encyclopedia of Type Strains, Phase IV (KMG-IV): sequencing the most valuable type-strain genomes for metagenomic binning, comparative biology and taxonomic classification.</title>
        <authorList>
            <person name="Goeker M."/>
        </authorList>
    </citation>
    <scope>NUCLEOTIDE SEQUENCE [LARGE SCALE GENOMIC DNA]</scope>
    <source>
        <strain evidence="3 4">DSM 17454</strain>
    </source>
</reference>
<gene>
    <name evidence="3" type="ORF">HNQ96_004689</name>
</gene>
<dbReference type="PRINTS" id="PR01590">
    <property type="entry name" value="HTHFIS"/>
</dbReference>
<dbReference type="InterPro" id="IPR009057">
    <property type="entry name" value="Homeodomain-like_sf"/>
</dbReference>
<feature type="domain" description="GAF" evidence="1">
    <location>
        <begin position="67"/>
        <end position="195"/>
    </location>
</feature>
<proteinExistence type="predicted"/>
<dbReference type="InterPro" id="IPR003018">
    <property type="entry name" value="GAF"/>
</dbReference>
<dbReference type="SUPFAM" id="SSF55781">
    <property type="entry name" value="GAF domain-like"/>
    <property type="match status" value="1"/>
</dbReference>
<dbReference type="Proteomes" id="UP000532373">
    <property type="component" value="Unassembled WGS sequence"/>
</dbReference>
<dbReference type="Pfam" id="PF01590">
    <property type="entry name" value="GAF"/>
    <property type="match status" value="1"/>
</dbReference>
<comment type="caution">
    <text evidence="3">The sequence shown here is derived from an EMBL/GenBank/DDBJ whole genome shotgun (WGS) entry which is preliminary data.</text>
</comment>
<dbReference type="InterPro" id="IPR002197">
    <property type="entry name" value="HTH_Fis"/>
</dbReference>
<dbReference type="Gene3D" id="1.10.10.60">
    <property type="entry name" value="Homeodomain-like"/>
    <property type="match status" value="1"/>
</dbReference>
<evidence type="ECO:0000313" key="4">
    <source>
        <dbReference type="Proteomes" id="UP000532373"/>
    </source>
</evidence>
<feature type="domain" description="DNA binding HTH" evidence="2">
    <location>
        <begin position="281"/>
        <end position="314"/>
    </location>
</feature>
<dbReference type="AlphaFoldDB" id="A0A8E2BFI5"/>
<accession>A0A8E2BFI5</accession>